<evidence type="ECO:0000259" key="3">
    <source>
        <dbReference type="PROSITE" id="PS50075"/>
    </source>
</evidence>
<sequence length="130" mass="14548">MMSAPAAVEAMLALPEPERLERLRELVVDEFRASLLLEPGEELPLERSFFDLGMTSLRLTELKQRLERRLDCAISANTLFNEPTVAHLVAYLAELVLPREEAPAAPAPVTAEPDGERALVDHLLRDLYQS</sequence>
<dbReference type="Pfam" id="PF00550">
    <property type="entry name" value="PP-binding"/>
    <property type="match status" value="1"/>
</dbReference>
<feature type="domain" description="Carrier" evidence="3">
    <location>
        <begin position="17"/>
        <end position="96"/>
    </location>
</feature>
<dbReference type="SUPFAM" id="SSF47336">
    <property type="entry name" value="ACP-like"/>
    <property type="match status" value="1"/>
</dbReference>
<accession>E4NBF1</accession>
<dbReference type="GO" id="GO:0031177">
    <property type="term" value="F:phosphopantetheine binding"/>
    <property type="evidence" value="ECO:0007669"/>
    <property type="project" value="InterPro"/>
</dbReference>
<evidence type="ECO:0000256" key="2">
    <source>
        <dbReference type="ARBA" id="ARBA00022553"/>
    </source>
</evidence>
<evidence type="ECO:0000313" key="5">
    <source>
        <dbReference type="Proteomes" id="UP000007076"/>
    </source>
</evidence>
<keyword evidence="5" id="KW-1185">Reference proteome</keyword>
<dbReference type="KEGG" id="ksk:KSE_27200"/>
<dbReference type="AlphaFoldDB" id="E4NBF1"/>
<keyword evidence="2" id="KW-0597">Phosphoprotein</keyword>
<evidence type="ECO:0000256" key="1">
    <source>
        <dbReference type="ARBA" id="ARBA00022450"/>
    </source>
</evidence>
<proteinExistence type="predicted"/>
<dbReference type="STRING" id="452652.KSE_27200"/>
<reference evidence="4 5" key="1">
    <citation type="journal article" date="2010" name="DNA Res.">
        <title>Genome sequence of Kitasatospora setae NBRC 14216T: an evolutionary snapshot of the family Streptomycetaceae.</title>
        <authorList>
            <person name="Ichikawa N."/>
            <person name="Oguchi A."/>
            <person name="Ikeda H."/>
            <person name="Ishikawa J."/>
            <person name="Kitani S."/>
            <person name="Watanabe Y."/>
            <person name="Nakamura S."/>
            <person name="Katano Y."/>
            <person name="Kishi E."/>
            <person name="Sasagawa M."/>
            <person name="Ankai A."/>
            <person name="Fukui S."/>
            <person name="Hashimoto Y."/>
            <person name="Kamata S."/>
            <person name="Otoguro M."/>
            <person name="Tanikawa S."/>
            <person name="Nihira T."/>
            <person name="Horinouchi S."/>
            <person name="Ohnishi Y."/>
            <person name="Hayakawa M."/>
            <person name="Kuzuyama T."/>
            <person name="Arisawa A."/>
            <person name="Nomoto F."/>
            <person name="Miura H."/>
            <person name="Takahashi Y."/>
            <person name="Fujita N."/>
        </authorList>
    </citation>
    <scope>NUCLEOTIDE SEQUENCE [LARGE SCALE GENOMIC DNA]</scope>
    <source>
        <strain evidence="5">ATCC 33774 / DSM 43861 / JCM 3304 / KCC A-0304 / NBRC 14216 / KM-6054</strain>
    </source>
</reference>
<dbReference type="HOGENOM" id="CLU_168325_0_0_11"/>
<gene>
    <name evidence="4" type="ordered locus">KSE_27200</name>
</gene>
<evidence type="ECO:0000313" key="4">
    <source>
        <dbReference type="EMBL" id="BAJ28532.1"/>
    </source>
</evidence>
<dbReference type="InterPro" id="IPR036736">
    <property type="entry name" value="ACP-like_sf"/>
</dbReference>
<protein>
    <submittedName>
        <fullName evidence="4">Putative acyl carrier protein</fullName>
    </submittedName>
</protein>
<dbReference type="PROSITE" id="PS50075">
    <property type="entry name" value="CARRIER"/>
    <property type="match status" value="1"/>
</dbReference>
<dbReference type="PATRIC" id="fig|452652.3.peg.2725"/>
<dbReference type="eggNOG" id="COG0236">
    <property type="taxonomic scope" value="Bacteria"/>
</dbReference>
<dbReference type="GO" id="GO:0017000">
    <property type="term" value="P:antibiotic biosynthetic process"/>
    <property type="evidence" value="ECO:0007669"/>
    <property type="project" value="UniProtKB-ARBA"/>
</dbReference>
<name>E4NBF1_KITSK</name>
<organism evidence="4 5">
    <name type="scientific">Kitasatospora setae (strain ATCC 33774 / DSM 43861 / JCM 3304 / KCC A-0304 / NBRC 14216 / KM-6054)</name>
    <name type="common">Streptomyces setae</name>
    <dbReference type="NCBI Taxonomy" id="452652"/>
    <lineage>
        <taxon>Bacteria</taxon>
        <taxon>Bacillati</taxon>
        <taxon>Actinomycetota</taxon>
        <taxon>Actinomycetes</taxon>
        <taxon>Kitasatosporales</taxon>
        <taxon>Streptomycetaceae</taxon>
        <taxon>Kitasatospora</taxon>
    </lineage>
</organism>
<dbReference type="Gene3D" id="1.10.1200.10">
    <property type="entry name" value="ACP-like"/>
    <property type="match status" value="1"/>
</dbReference>
<dbReference type="SMART" id="SM00823">
    <property type="entry name" value="PKS_PP"/>
    <property type="match status" value="1"/>
</dbReference>
<dbReference type="EMBL" id="AP010968">
    <property type="protein sequence ID" value="BAJ28532.1"/>
    <property type="molecule type" value="Genomic_DNA"/>
</dbReference>
<dbReference type="Proteomes" id="UP000007076">
    <property type="component" value="Chromosome"/>
</dbReference>
<dbReference type="InterPro" id="IPR020806">
    <property type="entry name" value="PKS_PP-bd"/>
</dbReference>
<dbReference type="InterPro" id="IPR009081">
    <property type="entry name" value="PP-bd_ACP"/>
</dbReference>
<keyword evidence="1" id="KW-0596">Phosphopantetheine</keyword>